<evidence type="ECO:0000256" key="5">
    <source>
        <dbReference type="ARBA" id="ARBA00023242"/>
    </source>
</evidence>
<dbReference type="PANTHER" id="PTHR14440">
    <property type="entry name" value="DNA-DIRECTED RNA POLYMERASE I SUBUNIT RPA49"/>
    <property type="match status" value="1"/>
</dbReference>
<evidence type="ECO:0000256" key="1">
    <source>
        <dbReference type="ARBA" id="ARBA00004604"/>
    </source>
</evidence>
<keyword evidence="8" id="KW-1185">Reference proteome</keyword>
<dbReference type="GeneID" id="90040144"/>
<evidence type="ECO:0000313" key="8">
    <source>
        <dbReference type="Proteomes" id="UP001498771"/>
    </source>
</evidence>
<dbReference type="RefSeq" id="XP_064769093.1">
    <property type="nucleotide sequence ID" value="XM_064914632.1"/>
</dbReference>
<evidence type="ECO:0000256" key="6">
    <source>
        <dbReference type="SAM" id="MobiDB-lite"/>
    </source>
</evidence>
<dbReference type="Proteomes" id="UP001498771">
    <property type="component" value="Unassembled WGS sequence"/>
</dbReference>
<organism evidence="7 8">
    <name type="scientific">Myxozyma melibiosi</name>
    <dbReference type="NCBI Taxonomy" id="54550"/>
    <lineage>
        <taxon>Eukaryota</taxon>
        <taxon>Fungi</taxon>
        <taxon>Dikarya</taxon>
        <taxon>Ascomycota</taxon>
        <taxon>Saccharomycotina</taxon>
        <taxon>Lipomycetes</taxon>
        <taxon>Lipomycetales</taxon>
        <taxon>Lipomycetaceae</taxon>
        <taxon>Myxozyma</taxon>
    </lineage>
</organism>
<evidence type="ECO:0000256" key="3">
    <source>
        <dbReference type="ARBA" id="ARBA00022478"/>
    </source>
</evidence>
<proteinExistence type="inferred from homology"/>
<accession>A0ABR1F871</accession>
<dbReference type="EMBL" id="JBBJBU010000003">
    <property type="protein sequence ID" value="KAK7206060.1"/>
    <property type="molecule type" value="Genomic_DNA"/>
</dbReference>
<keyword evidence="3 7" id="KW-0240">DNA-directed RNA polymerase</keyword>
<evidence type="ECO:0000313" key="7">
    <source>
        <dbReference type="EMBL" id="KAK7206060.1"/>
    </source>
</evidence>
<comment type="subcellular location">
    <subcellularLocation>
        <location evidence="1">Nucleus</location>
        <location evidence="1">Nucleolus</location>
    </subcellularLocation>
</comment>
<keyword evidence="4" id="KW-0804">Transcription</keyword>
<sequence>MSADPEHSGKKRKHHHKEHKEHKKDKKEKKARLEADDAGESVEHGVDYFVSRCVGAAASVAVVAIINLLIGLFPGVNVPEQTTFEAYQHKDTKYLIHGETERMEFDGTNSPEEDLYYVGIYDPATESVELVHAPVVTAARTIKAQKKKTIVDKKQVDVQNRIQRNALGEAFGTKKAKRAIDDLARNQIDADKLESFTESIVDNIKASTSTLPSADELAKQESEDRPIPPCKEDASAVEEIYPLIGGLLQADEFKAIRMPVSLLREKSAEKRVENFPVKSSNYINTRVGRIQNEAQVEKLKLLYYAALLIGFYENRRTNNKRMLLAKLNHPPEILVDGLIRRFGESKAGRVGKDLEHAFTVTPKNEDKLLCYLFATCLRIDEYTVEVPLLASELSIRPLKVQELFKALGCKIKPCTAGQKEALGLSSAEAANYKMASLALPFKLPEIARRKRASTRR</sequence>
<evidence type="ECO:0000256" key="4">
    <source>
        <dbReference type="ARBA" id="ARBA00023163"/>
    </source>
</evidence>
<comment type="similarity">
    <text evidence="2">Belongs to the eukaryotic RPA49/POLR1E RNA polymerase subunit family.</text>
</comment>
<keyword evidence="5" id="KW-0539">Nucleus</keyword>
<evidence type="ECO:0000256" key="2">
    <source>
        <dbReference type="ARBA" id="ARBA00009430"/>
    </source>
</evidence>
<reference evidence="7 8" key="1">
    <citation type="submission" date="2024-03" db="EMBL/GenBank/DDBJ databases">
        <title>Genome-scale model development and genomic sequencing of the oleaginous clade Lipomyces.</title>
        <authorList>
            <consortium name="Lawrence Berkeley National Laboratory"/>
            <person name="Czajka J.J."/>
            <person name="Han Y."/>
            <person name="Kim J."/>
            <person name="Mondo S.J."/>
            <person name="Hofstad B.A."/>
            <person name="Robles A."/>
            <person name="Haridas S."/>
            <person name="Riley R."/>
            <person name="LaButti K."/>
            <person name="Pangilinan J."/>
            <person name="Andreopoulos W."/>
            <person name="Lipzen A."/>
            <person name="Yan J."/>
            <person name="Wang M."/>
            <person name="Ng V."/>
            <person name="Grigoriev I.V."/>
            <person name="Spatafora J.W."/>
            <person name="Magnuson J.K."/>
            <person name="Baker S.E."/>
            <person name="Pomraning K.R."/>
        </authorList>
    </citation>
    <scope>NUCLEOTIDE SEQUENCE [LARGE SCALE GENOMIC DNA]</scope>
    <source>
        <strain evidence="7 8">Phaff 52-87</strain>
    </source>
</reference>
<feature type="region of interest" description="Disordered" evidence="6">
    <location>
        <begin position="1"/>
        <end position="38"/>
    </location>
</feature>
<name>A0ABR1F871_9ASCO</name>
<feature type="compositionally biased region" description="Basic residues" evidence="6">
    <location>
        <begin position="9"/>
        <end position="30"/>
    </location>
</feature>
<comment type="caution">
    <text evidence="7">The sequence shown here is derived from an EMBL/GenBank/DDBJ whole genome shotgun (WGS) entry which is preliminary data.</text>
</comment>
<gene>
    <name evidence="7" type="ORF">BZA70DRAFT_298885</name>
</gene>
<protein>
    <submittedName>
        <fullName evidence="7">DNA-directed RNA polymerase I subunit A49</fullName>
    </submittedName>
</protein>
<dbReference type="Pfam" id="PF06870">
    <property type="entry name" value="RNA_pol_I_A49"/>
    <property type="match status" value="1"/>
</dbReference>
<dbReference type="InterPro" id="IPR009668">
    <property type="entry name" value="RNA_pol-assoc_fac_A49-like"/>
</dbReference>
<dbReference type="GO" id="GO:0000428">
    <property type="term" value="C:DNA-directed RNA polymerase complex"/>
    <property type="evidence" value="ECO:0007669"/>
    <property type="project" value="UniProtKB-KW"/>
</dbReference>